<proteinExistence type="predicted"/>
<keyword evidence="2" id="KW-1185">Reference proteome</keyword>
<reference evidence="1 2" key="1">
    <citation type="submission" date="2021-01" db="EMBL/GenBank/DDBJ databases">
        <title>Whole genome shotgun sequence of Planobispora siamensis NBRC 107568.</title>
        <authorList>
            <person name="Komaki H."/>
            <person name="Tamura T."/>
        </authorList>
    </citation>
    <scope>NUCLEOTIDE SEQUENCE [LARGE SCALE GENOMIC DNA]</scope>
    <source>
        <strain evidence="1 2">NBRC 107568</strain>
    </source>
</reference>
<sequence>MPQITIRRPSHLIGARGQLGNSGRQVTQVHRARPPACAVRAHRGAAGRFSLAFAGRSQQPGIVAVAFHQNVHGVSPLPGQGRGDEVWFLSGPHVELGGARVVLVQQAVAGIGPCLERVLLDRGALSGHGTALQAKRWR</sequence>
<organism evidence="1 2">
    <name type="scientific">Planobispora siamensis</name>
    <dbReference type="NCBI Taxonomy" id="936338"/>
    <lineage>
        <taxon>Bacteria</taxon>
        <taxon>Bacillati</taxon>
        <taxon>Actinomycetota</taxon>
        <taxon>Actinomycetes</taxon>
        <taxon>Streptosporangiales</taxon>
        <taxon>Streptosporangiaceae</taxon>
        <taxon>Planobispora</taxon>
    </lineage>
</organism>
<evidence type="ECO:0000313" key="1">
    <source>
        <dbReference type="EMBL" id="GIH92879.1"/>
    </source>
</evidence>
<protein>
    <submittedName>
        <fullName evidence="1">Uncharacterized protein</fullName>
    </submittedName>
</protein>
<name>A0A8J3SGG2_9ACTN</name>
<accession>A0A8J3SGG2</accession>
<dbReference type="EMBL" id="BOOJ01000029">
    <property type="protein sequence ID" value="GIH92879.1"/>
    <property type="molecule type" value="Genomic_DNA"/>
</dbReference>
<dbReference type="Proteomes" id="UP000619788">
    <property type="component" value="Unassembled WGS sequence"/>
</dbReference>
<comment type="caution">
    <text evidence="1">The sequence shown here is derived from an EMBL/GenBank/DDBJ whole genome shotgun (WGS) entry which is preliminary data.</text>
</comment>
<gene>
    <name evidence="1" type="ORF">Psi01_35090</name>
</gene>
<evidence type="ECO:0000313" key="2">
    <source>
        <dbReference type="Proteomes" id="UP000619788"/>
    </source>
</evidence>
<dbReference type="AlphaFoldDB" id="A0A8J3SGG2"/>